<evidence type="ECO:0008006" key="2">
    <source>
        <dbReference type="Google" id="ProtNLM"/>
    </source>
</evidence>
<name>A0A0F9APA5_9ZZZZ</name>
<reference evidence="1" key="1">
    <citation type="journal article" date="2015" name="Nature">
        <title>Complex archaea that bridge the gap between prokaryotes and eukaryotes.</title>
        <authorList>
            <person name="Spang A."/>
            <person name="Saw J.H."/>
            <person name="Jorgensen S.L."/>
            <person name="Zaremba-Niedzwiedzka K."/>
            <person name="Martijn J."/>
            <person name="Lind A.E."/>
            <person name="van Eijk R."/>
            <person name="Schleper C."/>
            <person name="Guy L."/>
            <person name="Ettema T.J."/>
        </authorList>
    </citation>
    <scope>NUCLEOTIDE SEQUENCE</scope>
</reference>
<gene>
    <name evidence="1" type="ORF">LCGC14_2824830</name>
</gene>
<organism evidence="1">
    <name type="scientific">marine sediment metagenome</name>
    <dbReference type="NCBI Taxonomy" id="412755"/>
    <lineage>
        <taxon>unclassified sequences</taxon>
        <taxon>metagenomes</taxon>
        <taxon>ecological metagenomes</taxon>
    </lineage>
</organism>
<protein>
    <recommendedName>
        <fullName evidence="2">Large polyvalent protein associated domain-containing protein</fullName>
    </recommendedName>
</protein>
<accession>A0A0F9APA5</accession>
<evidence type="ECO:0000313" key="1">
    <source>
        <dbReference type="EMBL" id="KKK80304.1"/>
    </source>
</evidence>
<comment type="caution">
    <text evidence="1">The sequence shown here is derived from an EMBL/GenBank/DDBJ whole genome shotgun (WGS) entry which is preliminary data.</text>
</comment>
<dbReference type="AlphaFoldDB" id="A0A0F9APA5"/>
<feature type="non-terminal residue" evidence="1">
    <location>
        <position position="403"/>
    </location>
</feature>
<feature type="non-terminal residue" evidence="1">
    <location>
        <position position="1"/>
    </location>
</feature>
<proteinExistence type="predicted"/>
<sequence>LDTFYAERNDKETAVDITTKAHQEELKEISGSKKFGLGAKKLDMAIQVYIDLRDSPDQMQYYDKLNATQKELVDKARNLPPDAQAFADNLIAENKEFGDAAKDQEVIHNSKENYSARLWFAEPGQKRTLFKKFGTTTTRAKARTLEGIMHGWALGKTLRVTGATTAQNVAHKQVTQAIVDKQVMKLAKDWGLISSQQLPGWKRVEHPNFTTWKFAGKAEPGKAYGQNFFVTDGGVVLERVGMYAEPVLAKKLNTALAGSKLRGIPLVDWLSKWNAIIKQNILMTSFFHHQAYLRSYMGGGKTGVKNLNPVTAYKKGGEAITNYTPEVQQLVRGGLTIGRIQDWNEADLKREGTVFSRVARYFKAGEKGLDAINKIREQQADFLFKKMGPQLKMQAALLEYRSQ</sequence>
<dbReference type="EMBL" id="LAZR01053642">
    <property type="protein sequence ID" value="KKK80304.1"/>
    <property type="molecule type" value="Genomic_DNA"/>
</dbReference>